<evidence type="ECO:0000256" key="1">
    <source>
        <dbReference type="SAM" id="MobiDB-lite"/>
    </source>
</evidence>
<sequence length="36" mass="3681">GHADSETGGHAHSEMTGHLPEMGGHAGLKYAAHLLC</sequence>
<dbReference type="EMBL" id="JARXYA010000024">
    <property type="protein sequence ID" value="MDH6504958.1"/>
    <property type="molecule type" value="Genomic_DNA"/>
</dbReference>
<name>A0AA43MA64_9BURK</name>
<gene>
    <name evidence="2" type="ORF">M2127_002288</name>
</gene>
<comment type="caution">
    <text evidence="2">The sequence shown here is derived from an EMBL/GenBank/DDBJ whole genome shotgun (WGS) entry which is preliminary data.</text>
</comment>
<organism evidence="2 3">
    <name type="scientific">Polynucleobacter sphagniphilus</name>
    <dbReference type="NCBI Taxonomy" id="1743169"/>
    <lineage>
        <taxon>Bacteria</taxon>
        <taxon>Pseudomonadati</taxon>
        <taxon>Pseudomonadota</taxon>
        <taxon>Betaproteobacteria</taxon>
        <taxon>Burkholderiales</taxon>
        <taxon>Burkholderiaceae</taxon>
        <taxon>Polynucleobacter</taxon>
    </lineage>
</organism>
<dbReference type="AlphaFoldDB" id="A0AA43MA64"/>
<protein>
    <submittedName>
        <fullName evidence="2">Uncharacterized protein</fullName>
    </submittedName>
</protein>
<proteinExistence type="predicted"/>
<keyword evidence="3" id="KW-1185">Reference proteome</keyword>
<accession>A0AA43MA64</accession>
<evidence type="ECO:0000313" key="2">
    <source>
        <dbReference type="EMBL" id="MDH6504958.1"/>
    </source>
</evidence>
<dbReference type="Proteomes" id="UP001161160">
    <property type="component" value="Unassembled WGS sequence"/>
</dbReference>
<feature type="region of interest" description="Disordered" evidence="1">
    <location>
        <begin position="1"/>
        <end position="23"/>
    </location>
</feature>
<feature type="non-terminal residue" evidence="2">
    <location>
        <position position="1"/>
    </location>
</feature>
<reference evidence="2" key="1">
    <citation type="submission" date="2023-04" db="EMBL/GenBank/DDBJ databases">
        <title>Genome Encyclopedia of Bacteria and Archaea VI: Functional Genomics of Type Strains.</title>
        <authorList>
            <person name="Whitman W."/>
        </authorList>
    </citation>
    <scope>NUCLEOTIDE SEQUENCE</scope>
    <source>
        <strain evidence="2">Enz.4-51</strain>
    </source>
</reference>
<feature type="compositionally biased region" description="Basic and acidic residues" evidence="1">
    <location>
        <begin position="1"/>
        <end position="15"/>
    </location>
</feature>
<evidence type="ECO:0000313" key="3">
    <source>
        <dbReference type="Proteomes" id="UP001161160"/>
    </source>
</evidence>